<dbReference type="InterPro" id="IPR017703">
    <property type="entry name" value="YgfZ/GCV_T_CS"/>
</dbReference>
<dbReference type="Gene3D" id="3.30.1360.120">
    <property type="entry name" value="Probable tRNA modification gtpase trme, domain 1"/>
    <property type="match status" value="1"/>
</dbReference>
<protein>
    <submittedName>
        <fullName evidence="3">Folate-binding protein YgfZ</fullName>
    </submittedName>
</protein>
<dbReference type="PANTHER" id="PTHR22602:SF0">
    <property type="entry name" value="TRANSFERASE CAF17, MITOCHONDRIAL-RELATED"/>
    <property type="match status" value="1"/>
</dbReference>
<dbReference type="InterPro" id="IPR045179">
    <property type="entry name" value="YgfZ/GcvT"/>
</dbReference>
<dbReference type="SUPFAM" id="SSF101790">
    <property type="entry name" value="Aminomethyltransferase beta-barrel domain"/>
    <property type="match status" value="1"/>
</dbReference>
<evidence type="ECO:0000259" key="2">
    <source>
        <dbReference type="Pfam" id="PF08669"/>
    </source>
</evidence>
<dbReference type="SUPFAM" id="SSF103025">
    <property type="entry name" value="Folate-binding domain"/>
    <property type="match status" value="1"/>
</dbReference>
<dbReference type="PIRSF" id="PIRSF006487">
    <property type="entry name" value="GcvT"/>
    <property type="match status" value="1"/>
</dbReference>
<reference evidence="3 4" key="1">
    <citation type="journal article" date="2019" name="Int. J. Syst. Evol. Microbiol.">
        <title>The Global Catalogue of Microorganisms (GCM) 10K type strain sequencing project: providing services to taxonomists for standard genome sequencing and annotation.</title>
        <authorList>
            <consortium name="The Broad Institute Genomics Platform"/>
            <consortium name="The Broad Institute Genome Sequencing Center for Infectious Disease"/>
            <person name="Wu L."/>
            <person name="Ma J."/>
        </authorList>
    </citation>
    <scope>NUCLEOTIDE SEQUENCE [LARGE SCALE GENOMIC DNA]</scope>
    <source>
        <strain evidence="3 4">JCM 14900</strain>
    </source>
</reference>
<feature type="domain" description="Aminomethyltransferase C-terminal" evidence="2">
    <location>
        <begin position="263"/>
        <end position="332"/>
    </location>
</feature>
<evidence type="ECO:0000313" key="4">
    <source>
        <dbReference type="Proteomes" id="UP001501343"/>
    </source>
</evidence>
<comment type="caution">
    <text evidence="3">The sequence shown here is derived from an EMBL/GenBank/DDBJ whole genome shotgun (WGS) entry which is preliminary data.</text>
</comment>
<keyword evidence="1" id="KW-0809">Transit peptide</keyword>
<dbReference type="InterPro" id="IPR013977">
    <property type="entry name" value="GcvT_C"/>
</dbReference>
<dbReference type="Proteomes" id="UP001501343">
    <property type="component" value="Unassembled WGS sequence"/>
</dbReference>
<dbReference type="InterPro" id="IPR027266">
    <property type="entry name" value="TrmE/GcvT-like"/>
</dbReference>
<dbReference type="Pfam" id="PF08669">
    <property type="entry name" value="GCV_T_C"/>
    <property type="match status" value="1"/>
</dbReference>
<dbReference type="EMBL" id="BAAAOF010000008">
    <property type="protein sequence ID" value="GAA1939093.1"/>
    <property type="molecule type" value="Genomic_DNA"/>
</dbReference>
<accession>A0ABN2Q008</accession>
<evidence type="ECO:0000313" key="3">
    <source>
        <dbReference type="EMBL" id="GAA1939093.1"/>
    </source>
</evidence>
<organism evidence="3 4">
    <name type="scientific">Microbacterium aoyamense</name>
    <dbReference type="NCBI Taxonomy" id="344166"/>
    <lineage>
        <taxon>Bacteria</taxon>
        <taxon>Bacillati</taxon>
        <taxon>Actinomycetota</taxon>
        <taxon>Actinomycetes</taxon>
        <taxon>Micrococcales</taxon>
        <taxon>Microbacteriaceae</taxon>
        <taxon>Microbacterium</taxon>
    </lineage>
</organism>
<dbReference type="InterPro" id="IPR029043">
    <property type="entry name" value="GcvT/YgfZ_C"/>
</dbReference>
<name>A0ABN2Q008_9MICO</name>
<keyword evidence="4" id="KW-1185">Reference proteome</keyword>
<gene>
    <name evidence="3" type="ORF">GCM10009775_34000</name>
</gene>
<evidence type="ECO:0000256" key="1">
    <source>
        <dbReference type="ARBA" id="ARBA00022946"/>
    </source>
</evidence>
<proteinExistence type="predicted"/>
<dbReference type="RefSeq" id="WP_248152410.1">
    <property type="nucleotide sequence ID" value="NZ_BAAAOF010000008.1"/>
</dbReference>
<dbReference type="PANTHER" id="PTHR22602">
    <property type="entry name" value="TRANSFERASE CAF17, MITOCHONDRIAL-RELATED"/>
    <property type="match status" value="1"/>
</dbReference>
<dbReference type="NCBIfam" id="TIGR03317">
    <property type="entry name" value="ygfZ_signature"/>
    <property type="match status" value="1"/>
</dbReference>
<sequence length="364" mass="38610">MTTAFANVPGAVVDDGVLRHLGNPLGEQRLLATGRAVAPLGDRAVIAVPGEDRLSWLDSLTSQALARLAPGESTELLVLDPQGRVEHVAGVLDDGETTWLLVDREDAEGLLAWLRRMRFRLRVDPRDASDEVAVVGGTTDAVAALGSELVWTDPWPSVAPGGWGYAAVDPHPGADRDWAEALLTRNAFEELAARAVAGDIALAGADAADALRIAAWRPRRSDVDERTLPHELDWLRTAVHLSKGCYRGQETVAKVHNLGHPPRRLVALQLDGSGSVLPERGAIVRSGDDEVGEVRSAALHFEEGPIALAIVRRQAPVDAELTVDTADGLIAAAQEVVVPPDAGATAGVPRLPRLGRRKAATPPV</sequence>